<dbReference type="RefSeq" id="WP_120797268.1">
    <property type="nucleotide sequence ID" value="NZ_RBXL01000001.1"/>
</dbReference>
<comment type="caution">
    <text evidence="2">The sequence shown here is derived from an EMBL/GenBank/DDBJ whole genome shotgun (WGS) entry which is preliminary data.</text>
</comment>
<evidence type="ECO:0000313" key="2">
    <source>
        <dbReference type="EMBL" id="RKT44896.1"/>
    </source>
</evidence>
<dbReference type="EMBL" id="RBXL01000001">
    <property type="protein sequence ID" value="RKT44896.1"/>
    <property type="molecule type" value="Genomic_DNA"/>
</dbReference>
<gene>
    <name evidence="2" type="ORF">BDD21_2300</name>
</gene>
<dbReference type="AlphaFoldDB" id="A0A495V674"/>
<evidence type="ECO:0000256" key="1">
    <source>
        <dbReference type="SAM" id="MobiDB-lite"/>
    </source>
</evidence>
<feature type="region of interest" description="Disordered" evidence="1">
    <location>
        <begin position="59"/>
        <end position="82"/>
    </location>
</feature>
<reference evidence="2 3" key="1">
    <citation type="submission" date="2018-10" db="EMBL/GenBank/DDBJ databases">
        <title>Genomic Encyclopedia of Archaeal and Bacterial Type Strains, Phase II (KMG-II): from individual species to whole genera.</title>
        <authorList>
            <person name="Goeker M."/>
        </authorList>
    </citation>
    <scope>NUCLEOTIDE SEQUENCE [LARGE SCALE GENOMIC DNA]</scope>
    <source>
        <strain evidence="2 3">DSM 235</strain>
    </source>
</reference>
<keyword evidence="3" id="KW-1185">Reference proteome</keyword>
<proteinExistence type="predicted"/>
<dbReference type="OrthoDB" id="5772917at2"/>
<protein>
    <recommendedName>
        <fullName evidence="4">DUF2281 domain-containing protein</fullName>
    </recommendedName>
</protein>
<sequence>MPTLPEAIYEHSLRLPESAAREALAFIQQLEKRYHNEQVAPARSSKETESFLAAVAGTLGNDFPDDIDNADLGIDAPRESLD</sequence>
<organism evidence="2 3">
    <name type="scientific">Thiocapsa rosea</name>
    <dbReference type="NCBI Taxonomy" id="69360"/>
    <lineage>
        <taxon>Bacteria</taxon>
        <taxon>Pseudomonadati</taxon>
        <taxon>Pseudomonadota</taxon>
        <taxon>Gammaproteobacteria</taxon>
        <taxon>Chromatiales</taxon>
        <taxon>Chromatiaceae</taxon>
        <taxon>Thiocapsa</taxon>
    </lineage>
</organism>
<accession>A0A495V674</accession>
<evidence type="ECO:0000313" key="3">
    <source>
        <dbReference type="Proteomes" id="UP000274556"/>
    </source>
</evidence>
<dbReference type="Proteomes" id="UP000274556">
    <property type="component" value="Unassembled WGS sequence"/>
</dbReference>
<name>A0A495V674_9GAMM</name>
<evidence type="ECO:0008006" key="4">
    <source>
        <dbReference type="Google" id="ProtNLM"/>
    </source>
</evidence>